<feature type="compositionally biased region" description="Basic residues" evidence="1">
    <location>
        <begin position="90"/>
        <end position="102"/>
    </location>
</feature>
<sequence>MDGNWKRNKSRHFFGHSYMAPTPREYFLQKYGLHNTKALGVLLHNSFKHHIVCQRPARPVARPPIGPPSDPARARPQLHTHFSDTPTGRTLRHHEHGRGRRHDGRAYFVSRNEILSFFNGLLDLNLTKIEETASGAVACQLTEYIFPGSIPMSKVNWGGVARVRRELQAAPERVQEAQGAALRRVSSSVGNHQIVAPPSELADCVVGCLE</sequence>
<dbReference type="PANTHER" id="PTHR10623">
    <property type="entry name" value="MICROTUBULE-ASSOCIATED PROTEIN RP/EB FAMILY MEMBER"/>
    <property type="match status" value="1"/>
</dbReference>
<feature type="region of interest" description="Disordered" evidence="1">
    <location>
        <begin position="58"/>
        <end position="102"/>
    </location>
</feature>
<comment type="caution">
    <text evidence="2">The sequence shown here is derived from an EMBL/GenBank/DDBJ whole genome shotgun (WGS) entry which is preliminary data.</text>
</comment>
<feature type="compositionally biased region" description="Pro residues" evidence="1">
    <location>
        <begin position="61"/>
        <end position="70"/>
    </location>
</feature>
<dbReference type="InterPro" id="IPR036872">
    <property type="entry name" value="CH_dom_sf"/>
</dbReference>
<dbReference type="eggNOG" id="KOG3000">
    <property type="taxonomic scope" value="Eukaryota"/>
</dbReference>
<proteinExistence type="predicted"/>
<organism evidence="2 3">
    <name type="scientific">Thalassiosira oceanica</name>
    <name type="common">Marine diatom</name>
    <dbReference type="NCBI Taxonomy" id="159749"/>
    <lineage>
        <taxon>Eukaryota</taxon>
        <taxon>Sar</taxon>
        <taxon>Stramenopiles</taxon>
        <taxon>Ochrophyta</taxon>
        <taxon>Bacillariophyta</taxon>
        <taxon>Coscinodiscophyceae</taxon>
        <taxon>Thalassiosirophycidae</taxon>
        <taxon>Thalassiosirales</taxon>
        <taxon>Thalassiosiraceae</taxon>
        <taxon>Thalassiosira</taxon>
    </lineage>
</organism>
<keyword evidence="3" id="KW-1185">Reference proteome</keyword>
<dbReference type="InterPro" id="IPR027328">
    <property type="entry name" value="MAPRE"/>
</dbReference>
<accession>K0R8N3</accession>
<evidence type="ECO:0000313" key="3">
    <source>
        <dbReference type="Proteomes" id="UP000266841"/>
    </source>
</evidence>
<dbReference type="Proteomes" id="UP000266841">
    <property type="component" value="Unassembled WGS sequence"/>
</dbReference>
<dbReference type="EMBL" id="AGNL01044823">
    <property type="protein sequence ID" value="EJK49410.1"/>
    <property type="molecule type" value="Genomic_DNA"/>
</dbReference>
<protein>
    <submittedName>
        <fullName evidence="2">Uncharacterized protein</fullName>
    </submittedName>
</protein>
<evidence type="ECO:0000313" key="2">
    <source>
        <dbReference type="EMBL" id="EJK49410.1"/>
    </source>
</evidence>
<dbReference type="OrthoDB" id="2119228at2759"/>
<evidence type="ECO:0000256" key="1">
    <source>
        <dbReference type="SAM" id="MobiDB-lite"/>
    </source>
</evidence>
<name>K0R8N3_THAOC</name>
<dbReference type="SUPFAM" id="SSF47576">
    <property type="entry name" value="Calponin-homology domain, CH-domain"/>
    <property type="match status" value="1"/>
</dbReference>
<gene>
    <name evidence="2" type="ORF">THAOC_31718</name>
</gene>
<dbReference type="Gene3D" id="1.10.418.10">
    <property type="entry name" value="Calponin-like domain"/>
    <property type="match status" value="1"/>
</dbReference>
<dbReference type="GO" id="GO:0008017">
    <property type="term" value="F:microtubule binding"/>
    <property type="evidence" value="ECO:0007669"/>
    <property type="project" value="InterPro"/>
</dbReference>
<dbReference type="AlphaFoldDB" id="K0R8N3"/>
<reference evidence="2 3" key="1">
    <citation type="journal article" date="2012" name="Genome Biol.">
        <title>Genome and low-iron response of an oceanic diatom adapted to chronic iron limitation.</title>
        <authorList>
            <person name="Lommer M."/>
            <person name="Specht M."/>
            <person name="Roy A.S."/>
            <person name="Kraemer L."/>
            <person name="Andreson R."/>
            <person name="Gutowska M.A."/>
            <person name="Wolf J."/>
            <person name="Bergner S.V."/>
            <person name="Schilhabel M.B."/>
            <person name="Klostermeier U.C."/>
            <person name="Beiko R.G."/>
            <person name="Rosenstiel P."/>
            <person name="Hippler M."/>
            <person name="Laroche J."/>
        </authorList>
    </citation>
    <scope>NUCLEOTIDE SEQUENCE [LARGE SCALE GENOMIC DNA]</scope>
    <source>
        <strain evidence="2 3">CCMP1005</strain>
    </source>
</reference>